<dbReference type="EMBL" id="QDEB01125674">
    <property type="protein sequence ID" value="RZB39723.1"/>
    <property type="molecule type" value="Genomic_DNA"/>
</dbReference>
<feature type="site" description="Transition state stabilizer" evidence="13">
    <location>
        <position position="399"/>
    </location>
</feature>
<keyword evidence="10" id="KW-0449">Lipoprotein</keyword>
<dbReference type="CDD" id="cd09601">
    <property type="entry name" value="M1_APN-Q_like"/>
    <property type="match status" value="1"/>
</dbReference>
<reference evidence="16 17" key="1">
    <citation type="submission" date="2017-03" db="EMBL/GenBank/DDBJ databases">
        <title>Genome of the blue death feigning beetle - Asbolus verrucosus.</title>
        <authorList>
            <person name="Rider S.D."/>
        </authorList>
    </citation>
    <scope>NUCLEOTIDE SEQUENCE [LARGE SCALE GENOMIC DNA]</scope>
    <source>
        <strain evidence="16">Butters</strain>
        <tissue evidence="16">Head and leg muscle</tissue>
    </source>
</reference>
<accession>A0A482V984</accession>
<evidence type="ECO:0000256" key="13">
    <source>
        <dbReference type="PIRSR" id="PIRSR634016-4"/>
    </source>
</evidence>
<comment type="subcellular location">
    <subcellularLocation>
        <location evidence="1">Cell membrane</location>
        <topology evidence="1">Lipid-anchor</topology>
        <topology evidence="1">GPI-anchor</topology>
    </subcellularLocation>
</comment>
<keyword evidence="4" id="KW-0472">Membrane</keyword>
<evidence type="ECO:0000256" key="3">
    <source>
        <dbReference type="ARBA" id="ARBA00022438"/>
    </source>
</evidence>
<dbReference type="Gene3D" id="2.60.40.1730">
    <property type="entry name" value="tricorn interacting facor f3 domain"/>
    <property type="match status" value="1"/>
</dbReference>
<feature type="binding site" evidence="12">
    <location>
        <position position="336"/>
    </location>
    <ligand>
        <name>Zn(2+)</name>
        <dbReference type="ChEBI" id="CHEBI:29105"/>
        <note>catalytic</note>
    </ligand>
</feature>
<dbReference type="FunFam" id="2.60.40.1730:FF:000013">
    <property type="entry name" value="Aminopeptidase"/>
    <property type="match status" value="1"/>
</dbReference>
<dbReference type="Pfam" id="PF01433">
    <property type="entry name" value="Peptidase_M1"/>
    <property type="match status" value="1"/>
</dbReference>
<dbReference type="InterPro" id="IPR045357">
    <property type="entry name" value="Aminopeptidase_N-like_N"/>
</dbReference>
<dbReference type="OrthoDB" id="10031169at2759"/>
<keyword evidence="4" id="KW-0336">GPI-anchor</keyword>
<keyword evidence="5" id="KW-0645">Protease</keyword>
<gene>
    <name evidence="16" type="ORF">BDFB_009959</name>
</gene>
<sequence>MDKITSEYRLPKSIVPVNYDVILKLDADAFTTNNFQGEVNITLNVLKRTDQILIHSKNLDIISVNLRKPNENFNLTHRSYMSDALTDILTITSENQLSPGFYYLDITYNATFNPYDMHGFYKSTYPNEEGKTEFLATTQFEVTNARRAFPCFDEPSFKATFNLSVVYPKGYNVIANTLQNGNVNVTSENLEIVNFKTTPRMSTYLNAFVISNFTCDTVETKLPFRVCSRAEAANERKYALDISPKLMNYLENFTGIPYNVSGIGKMDQVAIPDFSAGAMENWGLITYRESTLLWDPNESSNLYKQRVASVIAHEFAHMWFGNLVTLKWWSDVYLSEGFARYFQYFATDRIETEWEMDKQFVVEQVHSALFTDSFSASEALSSPVTTPKEISSKFDLISYNKGTHRNHN</sequence>
<keyword evidence="17" id="KW-1185">Reference proteome</keyword>
<dbReference type="GO" id="GO:0005737">
    <property type="term" value="C:cytoplasm"/>
    <property type="evidence" value="ECO:0007669"/>
    <property type="project" value="TreeGrafter"/>
</dbReference>
<dbReference type="GO" id="GO:0005615">
    <property type="term" value="C:extracellular space"/>
    <property type="evidence" value="ECO:0007669"/>
    <property type="project" value="TreeGrafter"/>
</dbReference>
<keyword evidence="8 12" id="KW-0862">Zinc</keyword>
<dbReference type="InterPro" id="IPR042097">
    <property type="entry name" value="Aminopeptidase_N-like_N_sf"/>
</dbReference>
<evidence type="ECO:0000256" key="1">
    <source>
        <dbReference type="ARBA" id="ARBA00004609"/>
    </source>
</evidence>
<dbReference type="SUPFAM" id="SSF63737">
    <property type="entry name" value="Leukotriene A4 hydrolase N-terminal domain"/>
    <property type="match status" value="1"/>
</dbReference>
<keyword evidence="9" id="KW-0482">Metalloprotease</keyword>
<evidence type="ECO:0000256" key="6">
    <source>
        <dbReference type="ARBA" id="ARBA00022723"/>
    </source>
</evidence>
<dbReference type="InterPro" id="IPR034016">
    <property type="entry name" value="M1_APN-typ"/>
</dbReference>
<dbReference type="GO" id="GO:0070006">
    <property type="term" value="F:metalloaminopeptidase activity"/>
    <property type="evidence" value="ECO:0007669"/>
    <property type="project" value="TreeGrafter"/>
</dbReference>
<evidence type="ECO:0000256" key="12">
    <source>
        <dbReference type="PIRSR" id="PIRSR634016-3"/>
    </source>
</evidence>
<evidence type="ECO:0000256" key="11">
    <source>
        <dbReference type="PIRSR" id="PIRSR634016-1"/>
    </source>
</evidence>
<comment type="similarity">
    <text evidence="2">Belongs to the peptidase M1 family.</text>
</comment>
<keyword evidence="3" id="KW-0031">Aminopeptidase</keyword>
<dbReference type="AlphaFoldDB" id="A0A482V984"/>
<dbReference type="STRING" id="1661398.A0A482V984"/>
<name>A0A482V984_ASBVE</name>
<dbReference type="GO" id="GO:0005886">
    <property type="term" value="C:plasma membrane"/>
    <property type="evidence" value="ECO:0007669"/>
    <property type="project" value="UniProtKB-SubCell"/>
</dbReference>
<dbReference type="PRINTS" id="PR00756">
    <property type="entry name" value="ALADIPTASE"/>
</dbReference>
<feature type="active site" description="Proton acceptor" evidence="11">
    <location>
        <position position="314"/>
    </location>
</feature>
<evidence type="ECO:0000256" key="10">
    <source>
        <dbReference type="ARBA" id="ARBA00023288"/>
    </source>
</evidence>
<protein>
    <submittedName>
        <fullName evidence="16">Peptidase M1 domain containing protein</fullName>
    </submittedName>
</protein>
<evidence type="ECO:0000256" key="4">
    <source>
        <dbReference type="ARBA" id="ARBA00022622"/>
    </source>
</evidence>
<comment type="cofactor">
    <cofactor evidence="12">
        <name>Zn(2+)</name>
        <dbReference type="ChEBI" id="CHEBI:29105"/>
    </cofactor>
    <text evidence="12">Binds 1 zinc ion per subunit.</text>
</comment>
<evidence type="ECO:0000313" key="17">
    <source>
        <dbReference type="Proteomes" id="UP000292052"/>
    </source>
</evidence>
<proteinExistence type="inferred from homology"/>
<dbReference type="InterPro" id="IPR050344">
    <property type="entry name" value="Peptidase_M1_aminopeptidases"/>
</dbReference>
<dbReference type="GO" id="GO:0098552">
    <property type="term" value="C:side of membrane"/>
    <property type="evidence" value="ECO:0007669"/>
    <property type="project" value="UniProtKB-KW"/>
</dbReference>
<evidence type="ECO:0000259" key="15">
    <source>
        <dbReference type="Pfam" id="PF17900"/>
    </source>
</evidence>
<dbReference type="PANTHER" id="PTHR11533:SF301">
    <property type="entry name" value="AMINOPEPTIDASE"/>
    <property type="match status" value="1"/>
</dbReference>
<organism evidence="16 17">
    <name type="scientific">Asbolus verrucosus</name>
    <name type="common">Desert ironclad beetle</name>
    <dbReference type="NCBI Taxonomy" id="1661398"/>
    <lineage>
        <taxon>Eukaryota</taxon>
        <taxon>Metazoa</taxon>
        <taxon>Ecdysozoa</taxon>
        <taxon>Arthropoda</taxon>
        <taxon>Hexapoda</taxon>
        <taxon>Insecta</taxon>
        <taxon>Pterygota</taxon>
        <taxon>Neoptera</taxon>
        <taxon>Endopterygota</taxon>
        <taxon>Coleoptera</taxon>
        <taxon>Polyphaga</taxon>
        <taxon>Cucujiformia</taxon>
        <taxon>Tenebrionidae</taxon>
        <taxon>Pimeliinae</taxon>
        <taxon>Asbolus</taxon>
    </lineage>
</organism>
<dbReference type="InterPro" id="IPR027268">
    <property type="entry name" value="Peptidase_M4/M1_CTD_sf"/>
</dbReference>
<feature type="domain" description="Aminopeptidase N-like N-terminal" evidence="15">
    <location>
        <begin position="15"/>
        <end position="205"/>
    </location>
</feature>
<evidence type="ECO:0000313" key="16">
    <source>
        <dbReference type="EMBL" id="RZB39723.1"/>
    </source>
</evidence>
<dbReference type="InterPro" id="IPR014782">
    <property type="entry name" value="Peptidase_M1_dom"/>
</dbReference>
<dbReference type="GO" id="GO:0043171">
    <property type="term" value="P:peptide catabolic process"/>
    <property type="evidence" value="ECO:0007669"/>
    <property type="project" value="TreeGrafter"/>
</dbReference>
<dbReference type="SUPFAM" id="SSF55486">
    <property type="entry name" value="Metalloproteases ('zincins'), catalytic domain"/>
    <property type="match status" value="1"/>
</dbReference>
<dbReference type="PANTHER" id="PTHR11533">
    <property type="entry name" value="PROTEASE M1 ZINC METALLOPROTEASE"/>
    <property type="match status" value="1"/>
</dbReference>
<evidence type="ECO:0000256" key="7">
    <source>
        <dbReference type="ARBA" id="ARBA00022801"/>
    </source>
</evidence>
<keyword evidence="6 12" id="KW-0479">Metal-binding</keyword>
<keyword evidence="4" id="KW-0325">Glycoprotein</keyword>
<dbReference type="Gene3D" id="1.10.390.10">
    <property type="entry name" value="Neutral Protease Domain 2"/>
    <property type="match status" value="1"/>
</dbReference>
<dbReference type="GO" id="GO:0006508">
    <property type="term" value="P:proteolysis"/>
    <property type="evidence" value="ECO:0007669"/>
    <property type="project" value="UniProtKB-KW"/>
</dbReference>
<keyword evidence="7" id="KW-0378">Hydrolase</keyword>
<dbReference type="FunFam" id="1.10.390.10:FF:000006">
    <property type="entry name" value="Puromycin-sensitive aminopeptidase"/>
    <property type="match status" value="1"/>
</dbReference>
<dbReference type="GO" id="GO:0008270">
    <property type="term" value="F:zinc ion binding"/>
    <property type="evidence" value="ECO:0007669"/>
    <property type="project" value="InterPro"/>
</dbReference>
<evidence type="ECO:0000256" key="5">
    <source>
        <dbReference type="ARBA" id="ARBA00022670"/>
    </source>
</evidence>
<dbReference type="Proteomes" id="UP000292052">
    <property type="component" value="Unassembled WGS sequence"/>
</dbReference>
<feature type="binding site" evidence="12">
    <location>
        <position position="313"/>
    </location>
    <ligand>
        <name>Zn(2+)</name>
        <dbReference type="ChEBI" id="CHEBI:29105"/>
        <note>catalytic</note>
    </ligand>
</feature>
<dbReference type="InterPro" id="IPR001930">
    <property type="entry name" value="Peptidase_M1"/>
</dbReference>
<feature type="domain" description="Peptidase M1 membrane alanine aminopeptidase" evidence="14">
    <location>
        <begin position="238"/>
        <end position="403"/>
    </location>
</feature>
<dbReference type="Pfam" id="PF17900">
    <property type="entry name" value="Peptidase_M1_N"/>
    <property type="match status" value="1"/>
</dbReference>
<feature type="binding site" evidence="12">
    <location>
        <position position="317"/>
    </location>
    <ligand>
        <name>Zn(2+)</name>
        <dbReference type="ChEBI" id="CHEBI:29105"/>
        <note>catalytic</note>
    </ligand>
</feature>
<evidence type="ECO:0000259" key="14">
    <source>
        <dbReference type="Pfam" id="PF01433"/>
    </source>
</evidence>
<dbReference type="GO" id="GO:0042277">
    <property type="term" value="F:peptide binding"/>
    <property type="evidence" value="ECO:0007669"/>
    <property type="project" value="TreeGrafter"/>
</dbReference>
<evidence type="ECO:0000256" key="9">
    <source>
        <dbReference type="ARBA" id="ARBA00023049"/>
    </source>
</evidence>
<evidence type="ECO:0000256" key="2">
    <source>
        <dbReference type="ARBA" id="ARBA00010136"/>
    </source>
</evidence>
<comment type="caution">
    <text evidence="16">The sequence shown here is derived from an EMBL/GenBank/DDBJ whole genome shotgun (WGS) entry which is preliminary data.</text>
</comment>
<evidence type="ECO:0000256" key="8">
    <source>
        <dbReference type="ARBA" id="ARBA00022833"/>
    </source>
</evidence>